<dbReference type="Proteomes" id="UP001596145">
    <property type="component" value="Unassembled WGS sequence"/>
</dbReference>
<keyword evidence="1" id="KW-0812">Transmembrane</keyword>
<evidence type="ECO:0000259" key="2">
    <source>
        <dbReference type="Pfam" id="PF26478"/>
    </source>
</evidence>
<evidence type="ECO:0000313" key="3">
    <source>
        <dbReference type="EMBL" id="MFC5135580.1"/>
    </source>
</evidence>
<evidence type="ECO:0000256" key="1">
    <source>
        <dbReference type="SAM" id="Phobius"/>
    </source>
</evidence>
<name>A0ABD5QTK4_9EURY</name>
<proteinExistence type="predicted"/>
<protein>
    <recommendedName>
        <fullName evidence="2">DUF8151 domain-containing protein</fullName>
    </recommendedName>
</protein>
<keyword evidence="1" id="KW-1133">Transmembrane helix</keyword>
<comment type="caution">
    <text evidence="3">The sequence shown here is derived from an EMBL/GenBank/DDBJ whole genome shotgun (WGS) entry which is preliminary data.</text>
</comment>
<dbReference type="AlphaFoldDB" id="A0ABD5QTK4"/>
<reference evidence="3 4" key="1">
    <citation type="journal article" date="2019" name="Int. J. Syst. Evol. Microbiol.">
        <title>The Global Catalogue of Microorganisms (GCM) 10K type strain sequencing project: providing services to taxonomists for standard genome sequencing and annotation.</title>
        <authorList>
            <consortium name="The Broad Institute Genomics Platform"/>
            <consortium name="The Broad Institute Genome Sequencing Center for Infectious Disease"/>
            <person name="Wu L."/>
            <person name="Ma J."/>
        </authorList>
    </citation>
    <scope>NUCLEOTIDE SEQUENCE [LARGE SCALE GENOMIC DNA]</scope>
    <source>
        <strain evidence="3 4">CGMCC 1.16026</strain>
    </source>
</reference>
<gene>
    <name evidence="3" type="ORF">ACFPJA_12745</name>
</gene>
<dbReference type="EMBL" id="JBHSKV010000018">
    <property type="protein sequence ID" value="MFC5135580.1"/>
    <property type="molecule type" value="Genomic_DNA"/>
</dbReference>
<sequence>MARIPEFAVELFELLALVVGSGVASMIGVELERVGVAGLAGGDLAVGLWAVAMGLVALYVGVVALGYEQVLPRVRALAGGT</sequence>
<dbReference type="Pfam" id="PF26478">
    <property type="entry name" value="DUF8151"/>
    <property type="match status" value="1"/>
</dbReference>
<feature type="transmembrane region" description="Helical" evidence="1">
    <location>
        <begin position="7"/>
        <end position="27"/>
    </location>
</feature>
<dbReference type="RefSeq" id="WP_122106367.1">
    <property type="nucleotide sequence ID" value="NZ_JBHSKV010000018.1"/>
</dbReference>
<accession>A0ABD5QTK4</accession>
<organism evidence="3 4">
    <name type="scientific">Halorubrum glutamatedens</name>
    <dbReference type="NCBI Taxonomy" id="2707018"/>
    <lineage>
        <taxon>Archaea</taxon>
        <taxon>Methanobacteriati</taxon>
        <taxon>Methanobacteriota</taxon>
        <taxon>Stenosarchaea group</taxon>
        <taxon>Halobacteria</taxon>
        <taxon>Halobacteriales</taxon>
        <taxon>Haloferacaceae</taxon>
        <taxon>Halorubrum</taxon>
    </lineage>
</organism>
<feature type="transmembrane region" description="Helical" evidence="1">
    <location>
        <begin position="47"/>
        <end position="67"/>
    </location>
</feature>
<evidence type="ECO:0000313" key="4">
    <source>
        <dbReference type="Proteomes" id="UP001596145"/>
    </source>
</evidence>
<dbReference type="InterPro" id="IPR058464">
    <property type="entry name" value="DUF8151"/>
</dbReference>
<feature type="domain" description="DUF8151" evidence="2">
    <location>
        <begin position="3"/>
        <end position="78"/>
    </location>
</feature>
<keyword evidence="4" id="KW-1185">Reference proteome</keyword>
<keyword evidence="1" id="KW-0472">Membrane</keyword>